<accession>A0A2M6YVD3</accession>
<keyword evidence="1" id="KW-0175">Coiled coil</keyword>
<evidence type="ECO:0000313" key="3">
    <source>
        <dbReference type="Proteomes" id="UP000230184"/>
    </source>
</evidence>
<dbReference type="Proteomes" id="UP000230184">
    <property type="component" value="Unassembled WGS sequence"/>
</dbReference>
<name>A0A2M6YVD3_9BACT</name>
<dbReference type="EMBL" id="PEWY01000020">
    <property type="protein sequence ID" value="PIU37436.1"/>
    <property type="molecule type" value="Genomic_DNA"/>
</dbReference>
<gene>
    <name evidence="2" type="ORF">COT02_00850</name>
</gene>
<proteinExistence type="predicted"/>
<comment type="caution">
    <text evidence="2">The sequence shown here is derived from an EMBL/GenBank/DDBJ whole genome shotgun (WGS) entry which is preliminary data.</text>
</comment>
<sequence>MTYSDLLQNFFLAVDKLTNDSTNEEKNVIKGSLLDALFLNYVSLLGEENDIKESLKQLQLTEIELENKVLEFEKLIKNDADKYLPILKKAAKTTLTDFIDQQKFQLNEIKRNEFYKTIEEALS</sequence>
<dbReference type="AlphaFoldDB" id="A0A2M6YVD3"/>
<feature type="coiled-coil region" evidence="1">
    <location>
        <begin position="48"/>
        <end position="75"/>
    </location>
</feature>
<organism evidence="2 3">
    <name type="scientific">Candidatus Roizmanbacteria bacterium CG07_land_8_20_14_0_80_34_15</name>
    <dbReference type="NCBI Taxonomy" id="1974849"/>
    <lineage>
        <taxon>Bacteria</taxon>
        <taxon>Candidatus Roizmaniibacteriota</taxon>
    </lineage>
</organism>
<evidence type="ECO:0000313" key="2">
    <source>
        <dbReference type="EMBL" id="PIU37436.1"/>
    </source>
</evidence>
<reference evidence="3" key="1">
    <citation type="submission" date="2017-09" db="EMBL/GenBank/DDBJ databases">
        <title>Depth-based differentiation of microbial function through sediment-hosted aquifers and enrichment of novel symbionts in the deep terrestrial subsurface.</title>
        <authorList>
            <person name="Probst A.J."/>
            <person name="Ladd B."/>
            <person name="Jarett J.K."/>
            <person name="Geller-Mcgrath D.E."/>
            <person name="Sieber C.M.K."/>
            <person name="Emerson J.B."/>
            <person name="Anantharaman K."/>
            <person name="Thomas B.C."/>
            <person name="Malmstrom R."/>
            <person name="Stieglmeier M."/>
            <person name="Klingl A."/>
            <person name="Woyke T."/>
            <person name="Ryan C.M."/>
            <person name="Banfield J.F."/>
        </authorList>
    </citation>
    <scope>NUCLEOTIDE SEQUENCE [LARGE SCALE GENOMIC DNA]</scope>
</reference>
<protein>
    <submittedName>
        <fullName evidence="2">Uncharacterized protein</fullName>
    </submittedName>
</protein>
<evidence type="ECO:0000256" key="1">
    <source>
        <dbReference type="SAM" id="Coils"/>
    </source>
</evidence>